<keyword evidence="3" id="KW-1185">Reference proteome</keyword>
<dbReference type="InterPro" id="IPR043129">
    <property type="entry name" value="ATPase_NBD"/>
</dbReference>
<proteinExistence type="inferred from homology"/>
<comment type="similarity">
    <text evidence="1">Belongs to the ROK (NagC/XylR) family.</text>
</comment>
<evidence type="ECO:0000256" key="1">
    <source>
        <dbReference type="ARBA" id="ARBA00006479"/>
    </source>
</evidence>
<dbReference type="PANTHER" id="PTHR18964:SF149">
    <property type="entry name" value="BIFUNCTIONAL UDP-N-ACETYLGLUCOSAMINE 2-EPIMERASE_N-ACETYLMANNOSAMINE KINASE"/>
    <property type="match status" value="1"/>
</dbReference>
<sequence>MNENYAIGVDVGGSHITVGKVNLLNGNLVHDRLIRKEVNSKGSTEEIIKAWAQAIKEIAGDGLPTCKIGIAMPGPFDYQDGISWIDSTQDKYEALYGKNVKELLAEEMGIMAAQIRFKNDAACFLQGEVFGGAAKGEKRAIGITLGTGVGTAYFHGKEAEDAARWGDEFGESIVEEYFSTRWFARKYLEKTGLNLNGVKQLVEMKSNDWVNDIFDEFSTNFSKFLERFISEEKPEIVILGGSISQSSDMFLPKVEALIFESFKNVKIAITELGEQSALIGAASCWYKEGVDVRAQN</sequence>
<reference evidence="2 3" key="1">
    <citation type="submission" date="2020-09" db="EMBL/GenBank/DDBJ databases">
        <title>Echinicola sp. CAU 1574 isolated from sand of Sido Beach.</title>
        <authorList>
            <person name="Kim W."/>
        </authorList>
    </citation>
    <scope>NUCLEOTIDE SEQUENCE [LARGE SCALE GENOMIC DNA]</scope>
    <source>
        <strain evidence="2 3">CAU 1574</strain>
    </source>
</reference>
<name>A0ABR9AM86_9BACT</name>
<comment type="caution">
    <text evidence="2">The sequence shown here is derived from an EMBL/GenBank/DDBJ whole genome shotgun (WGS) entry which is preliminary data.</text>
</comment>
<organism evidence="2 3">
    <name type="scientific">Echinicola arenosa</name>
    <dbReference type="NCBI Taxonomy" id="2774144"/>
    <lineage>
        <taxon>Bacteria</taxon>
        <taxon>Pseudomonadati</taxon>
        <taxon>Bacteroidota</taxon>
        <taxon>Cytophagia</taxon>
        <taxon>Cytophagales</taxon>
        <taxon>Cyclobacteriaceae</taxon>
        <taxon>Echinicola</taxon>
    </lineage>
</organism>
<gene>
    <name evidence="2" type="ORF">IFO69_14250</name>
</gene>
<dbReference type="PANTHER" id="PTHR18964">
    <property type="entry name" value="ROK (REPRESSOR, ORF, KINASE) FAMILY"/>
    <property type="match status" value="1"/>
</dbReference>
<evidence type="ECO:0000313" key="3">
    <source>
        <dbReference type="Proteomes" id="UP000647133"/>
    </source>
</evidence>
<dbReference type="InterPro" id="IPR000600">
    <property type="entry name" value="ROK"/>
</dbReference>
<protein>
    <submittedName>
        <fullName evidence="2">ROK family protein</fullName>
    </submittedName>
</protein>
<dbReference type="SUPFAM" id="SSF53067">
    <property type="entry name" value="Actin-like ATPase domain"/>
    <property type="match status" value="1"/>
</dbReference>
<dbReference type="Proteomes" id="UP000647133">
    <property type="component" value="Unassembled WGS sequence"/>
</dbReference>
<dbReference type="CDD" id="cd23763">
    <property type="entry name" value="ASKHA_ATPase_ROK"/>
    <property type="match status" value="1"/>
</dbReference>
<accession>A0ABR9AM86</accession>
<dbReference type="Pfam" id="PF00480">
    <property type="entry name" value="ROK"/>
    <property type="match status" value="2"/>
</dbReference>
<dbReference type="EMBL" id="JACYTQ010000005">
    <property type="protein sequence ID" value="MBD8489914.1"/>
    <property type="molecule type" value="Genomic_DNA"/>
</dbReference>
<dbReference type="Gene3D" id="3.30.420.40">
    <property type="match status" value="2"/>
</dbReference>
<evidence type="ECO:0000313" key="2">
    <source>
        <dbReference type="EMBL" id="MBD8489914.1"/>
    </source>
</evidence>